<sequence length="599" mass="67425">MVVSPPLSFACIRRRNILEAGLEQGLQKVGSNRKWTAEVRIASLSYHARWTCGRVRLDICRRRRTVFWLPPAAHSGMCLAACRLILHGTRQAETILIEMGCWHLYSGEFTLVKHATSRVLLWLTADIRDPPPFSISSQIFVFYRETNFNYVEYNVNGRLFLRYTIVSKADLTRLVILASIPVRNCHDANKSKGVSDIIYINVFTKKKNRRTGFNPRPGHQIFACENRAGRCRWSAGFLGDLPFPAFSFRRRSILTSITLIGSEDLAWLNYSPFTKANRLRFPADLPPDFRMCELCRTMSLAGGFSRGSPVSPVFAFRRRSISHLASPSSALKTSTSRAAQISSPTPAAHGLQTSFTGQQKLEQRLVTAQSLSDRKGDTLSAWELEPISLVLPHSTLNYNTSITYEHHGSNVRQRQCSRAALRLPFHRCQGIRTLNRRPPFPPLGRHWFSPPPPPPLQKPKLLRLIGARASHFAPAGPSGELALRLAEADRPRWLRTTNLRVPSLNCLSANTSSKNGVDWLNGQNLAILYDTDSTPARSGCRGLQAAAAAASERMFRLAYCNFPSACRGCPVWSPPPPQSLEWPVYKFRYPNLCLRTRMR</sequence>
<gene>
    <name evidence="1" type="ORF">PR048_024894</name>
</gene>
<protein>
    <submittedName>
        <fullName evidence="1">Uncharacterized protein</fullName>
    </submittedName>
</protein>
<organism evidence="1 2">
    <name type="scientific">Dryococelus australis</name>
    <dbReference type="NCBI Taxonomy" id="614101"/>
    <lineage>
        <taxon>Eukaryota</taxon>
        <taxon>Metazoa</taxon>
        <taxon>Ecdysozoa</taxon>
        <taxon>Arthropoda</taxon>
        <taxon>Hexapoda</taxon>
        <taxon>Insecta</taxon>
        <taxon>Pterygota</taxon>
        <taxon>Neoptera</taxon>
        <taxon>Polyneoptera</taxon>
        <taxon>Phasmatodea</taxon>
        <taxon>Verophasmatodea</taxon>
        <taxon>Anareolatae</taxon>
        <taxon>Phasmatidae</taxon>
        <taxon>Eurycanthinae</taxon>
        <taxon>Dryococelus</taxon>
    </lineage>
</organism>
<evidence type="ECO:0000313" key="2">
    <source>
        <dbReference type="Proteomes" id="UP001159363"/>
    </source>
</evidence>
<reference evidence="1 2" key="1">
    <citation type="submission" date="2023-02" db="EMBL/GenBank/DDBJ databases">
        <title>LHISI_Scaffold_Assembly.</title>
        <authorList>
            <person name="Stuart O.P."/>
            <person name="Cleave R."/>
            <person name="Magrath M.J.L."/>
            <person name="Mikheyev A.S."/>
        </authorList>
    </citation>
    <scope>NUCLEOTIDE SEQUENCE [LARGE SCALE GENOMIC DNA]</scope>
    <source>
        <strain evidence="1">Daus_M_001</strain>
        <tissue evidence="1">Leg muscle</tissue>
    </source>
</reference>
<dbReference type="Proteomes" id="UP001159363">
    <property type="component" value="Chromosome 9"/>
</dbReference>
<dbReference type="EMBL" id="JARBHB010000010">
    <property type="protein sequence ID" value="KAJ8874054.1"/>
    <property type="molecule type" value="Genomic_DNA"/>
</dbReference>
<keyword evidence="2" id="KW-1185">Reference proteome</keyword>
<proteinExistence type="predicted"/>
<accession>A0ABQ9GPU6</accession>
<name>A0ABQ9GPU6_9NEOP</name>
<evidence type="ECO:0000313" key="1">
    <source>
        <dbReference type="EMBL" id="KAJ8874054.1"/>
    </source>
</evidence>
<comment type="caution">
    <text evidence="1">The sequence shown here is derived from an EMBL/GenBank/DDBJ whole genome shotgun (WGS) entry which is preliminary data.</text>
</comment>